<evidence type="ECO:0000256" key="3">
    <source>
        <dbReference type="ARBA" id="ARBA00022989"/>
    </source>
</evidence>
<keyword evidence="2 7" id="KW-0812">Transmembrane</keyword>
<evidence type="ECO:0000256" key="1">
    <source>
        <dbReference type="ARBA" id="ARBA00004141"/>
    </source>
</evidence>
<comment type="subcellular location">
    <subcellularLocation>
        <location evidence="1">Membrane</location>
        <topology evidence="1">Multi-pass membrane protein</topology>
    </subcellularLocation>
</comment>
<evidence type="ECO:0000256" key="6">
    <source>
        <dbReference type="SAM" id="MobiDB-lite"/>
    </source>
</evidence>
<dbReference type="InterPro" id="IPR007237">
    <property type="entry name" value="CD20-like"/>
</dbReference>
<feature type="transmembrane region" description="Helical" evidence="7">
    <location>
        <begin position="119"/>
        <end position="143"/>
    </location>
</feature>
<dbReference type="PANTHER" id="PTHR17615">
    <property type="entry name" value="PROTEIN FAM189A"/>
    <property type="match status" value="1"/>
</dbReference>
<keyword evidence="4 7" id="KW-0472">Membrane</keyword>
<dbReference type="Pfam" id="PF04103">
    <property type="entry name" value="CD20"/>
    <property type="match status" value="1"/>
</dbReference>
<feature type="region of interest" description="Disordered" evidence="6">
    <location>
        <begin position="333"/>
        <end position="368"/>
    </location>
</feature>
<name>A0A9Q1JCK9_SYNKA</name>
<dbReference type="OrthoDB" id="9945596at2759"/>
<feature type="transmembrane region" description="Helical" evidence="7">
    <location>
        <begin position="60"/>
        <end position="82"/>
    </location>
</feature>
<protein>
    <recommendedName>
        <fullName evidence="10">Family with sequence similarity 189 member A2</fullName>
    </recommendedName>
</protein>
<dbReference type="Proteomes" id="UP001152622">
    <property type="component" value="Chromosome 1"/>
</dbReference>
<keyword evidence="3 7" id="KW-1133">Transmembrane helix</keyword>
<feature type="transmembrane region" description="Helical" evidence="7">
    <location>
        <begin position="200"/>
        <end position="223"/>
    </location>
</feature>
<evidence type="ECO:0008006" key="10">
    <source>
        <dbReference type="Google" id="ProtNLM"/>
    </source>
</evidence>
<sequence length="581" mass="62838">MSLPVVLPGSCCPVAGVSLASRLADPAYRSRPPRCISTSASRMPGSQSQLFPALLPGRPLLSLGLLQLVLGCSMVALSFGALSLSNSPPIRNSCPFWAGSSVILSGIIGLTTWRRPMLLLVNLFVLLSVVCVLLNLAGFILCCQGAQLVANMSYCQLSEIGDICHCCTDSPSSKCPEEKLLKLYPGNSCNTMRVLLKKILFALCALNALTTAVCLVAAVLRYLQIFAARRPCTDEPRPTAEEGEEPTHVPDPDEFVPPAPPPSYFSTFYSYTPRLARRMFGDSVIPLPHIYGARIKGVEVFCPLDPPPPYEAVVGQPEDAAAQETELHVTDLTEGLSDSSETGPLGTDGSPQTPATPPVQIRGQTAPVPAGRRILKQQLRRSSSDPVLLDLAAKVLSCEAATQTEVGSGAQKVTVTLRRGRGLRRPRPRSMVDYQSYRATKQLVAEFLEQSPCSLTPEVQELVNSIKTVLRSDEEHMEEAVRSASFIEQVITGSQASPEQLMQPAQPHAQPKPKPQPVLSAQTLPLRKRPGMLHLRSCGDLSTFTREELQPALRRAGSQAGSRGEQERPHSLIGVFRETVL</sequence>
<feature type="compositionally biased region" description="Basic and acidic residues" evidence="6">
    <location>
        <begin position="234"/>
        <end position="251"/>
    </location>
</feature>
<feature type="region of interest" description="Disordered" evidence="6">
    <location>
        <begin position="552"/>
        <end position="581"/>
    </location>
</feature>
<evidence type="ECO:0000313" key="9">
    <source>
        <dbReference type="Proteomes" id="UP001152622"/>
    </source>
</evidence>
<evidence type="ECO:0000256" key="2">
    <source>
        <dbReference type="ARBA" id="ARBA00022692"/>
    </source>
</evidence>
<dbReference type="AlphaFoldDB" id="A0A9Q1JCK9"/>
<keyword evidence="9" id="KW-1185">Reference proteome</keyword>
<evidence type="ECO:0000313" key="8">
    <source>
        <dbReference type="EMBL" id="KAJ8380758.1"/>
    </source>
</evidence>
<accession>A0A9Q1JCK9</accession>
<feature type="region of interest" description="Disordered" evidence="6">
    <location>
        <begin position="234"/>
        <end position="257"/>
    </location>
</feature>
<dbReference type="EMBL" id="JAINUF010000001">
    <property type="protein sequence ID" value="KAJ8380758.1"/>
    <property type="molecule type" value="Genomic_DNA"/>
</dbReference>
<feature type="region of interest" description="Disordered" evidence="6">
    <location>
        <begin position="499"/>
        <end position="518"/>
    </location>
</feature>
<proteinExistence type="inferred from homology"/>
<dbReference type="InterPro" id="IPR030431">
    <property type="entry name" value="ENTREP1-3"/>
</dbReference>
<dbReference type="GO" id="GO:0016020">
    <property type="term" value="C:membrane"/>
    <property type="evidence" value="ECO:0007669"/>
    <property type="project" value="UniProtKB-SubCell"/>
</dbReference>
<organism evidence="8 9">
    <name type="scientific">Synaphobranchus kaupii</name>
    <name type="common">Kaup's arrowtooth eel</name>
    <dbReference type="NCBI Taxonomy" id="118154"/>
    <lineage>
        <taxon>Eukaryota</taxon>
        <taxon>Metazoa</taxon>
        <taxon>Chordata</taxon>
        <taxon>Craniata</taxon>
        <taxon>Vertebrata</taxon>
        <taxon>Euteleostomi</taxon>
        <taxon>Actinopterygii</taxon>
        <taxon>Neopterygii</taxon>
        <taxon>Teleostei</taxon>
        <taxon>Anguilliformes</taxon>
        <taxon>Synaphobranchidae</taxon>
        <taxon>Synaphobranchus</taxon>
    </lineage>
</organism>
<comment type="caution">
    <text evidence="8">The sequence shown here is derived from an EMBL/GenBank/DDBJ whole genome shotgun (WGS) entry which is preliminary data.</text>
</comment>
<gene>
    <name evidence="8" type="ORF">SKAU_G00015360</name>
</gene>
<evidence type="ECO:0000256" key="7">
    <source>
        <dbReference type="SAM" id="Phobius"/>
    </source>
</evidence>
<reference evidence="8" key="1">
    <citation type="journal article" date="2023" name="Science">
        <title>Genome structures resolve the early diversification of teleost fishes.</title>
        <authorList>
            <person name="Parey E."/>
            <person name="Louis A."/>
            <person name="Montfort J."/>
            <person name="Bouchez O."/>
            <person name="Roques C."/>
            <person name="Iampietro C."/>
            <person name="Lluch J."/>
            <person name="Castinel A."/>
            <person name="Donnadieu C."/>
            <person name="Desvignes T."/>
            <person name="Floi Bucao C."/>
            <person name="Jouanno E."/>
            <person name="Wen M."/>
            <person name="Mejri S."/>
            <person name="Dirks R."/>
            <person name="Jansen H."/>
            <person name="Henkel C."/>
            <person name="Chen W.J."/>
            <person name="Zahm M."/>
            <person name="Cabau C."/>
            <person name="Klopp C."/>
            <person name="Thompson A.W."/>
            <person name="Robinson-Rechavi M."/>
            <person name="Braasch I."/>
            <person name="Lecointre G."/>
            <person name="Bobe J."/>
            <person name="Postlethwait J.H."/>
            <person name="Berthelot C."/>
            <person name="Roest Crollius H."/>
            <person name="Guiguen Y."/>
        </authorList>
    </citation>
    <scope>NUCLEOTIDE SEQUENCE</scope>
    <source>
        <strain evidence="8">WJC10195</strain>
    </source>
</reference>
<dbReference type="PANTHER" id="PTHR17615:SF8">
    <property type="entry name" value="ENDOSOMAL TRANSMEMBRANE EPSIN INTERACTOR 1"/>
    <property type="match status" value="1"/>
</dbReference>
<comment type="similarity">
    <text evidence="5">Belongs to the ENTREP family.</text>
</comment>
<evidence type="ECO:0000256" key="5">
    <source>
        <dbReference type="ARBA" id="ARBA00034309"/>
    </source>
</evidence>
<evidence type="ECO:0000256" key="4">
    <source>
        <dbReference type="ARBA" id="ARBA00023136"/>
    </source>
</evidence>
<feature type="transmembrane region" description="Helical" evidence="7">
    <location>
        <begin position="94"/>
        <end position="113"/>
    </location>
</feature>